<dbReference type="SUPFAM" id="SSF53098">
    <property type="entry name" value="Ribonuclease H-like"/>
    <property type="match status" value="1"/>
</dbReference>
<name>A0AA37T434_9GAMM</name>
<gene>
    <name evidence="1" type="ORF">GCM10007877_21150</name>
</gene>
<reference evidence="1 2" key="1">
    <citation type="journal article" date="2014" name="Int. J. Syst. Evol. Microbiol.">
        <title>Complete genome sequence of Corynebacterium casei LMG S-19264T (=DSM 44701T), isolated from a smear-ripened cheese.</title>
        <authorList>
            <consortium name="US DOE Joint Genome Institute (JGI-PGF)"/>
            <person name="Walter F."/>
            <person name="Albersmeier A."/>
            <person name="Kalinowski J."/>
            <person name="Ruckert C."/>
        </authorList>
    </citation>
    <scope>NUCLEOTIDE SEQUENCE [LARGE SCALE GENOMIC DNA]</scope>
    <source>
        <strain evidence="1 2">NBRC 110095</strain>
    </source>
</reference>
<protein>
    <recommendedName>
        <fullName evidence="3">Exonuclease domain-containing protein</fullName>
    </recommendedName>
</protein>
<evidence type="ECO:0000313" key="2">
    <source>
        <dbReference type="Proteomes" id="UP001156870"/>
    </source>
</evidence>
<evidence type="ECO:0000313" key="1">
    <source>
        <dbReference type="EMBL" id="GLS26400.1"/>
    </source>
</evidence>
<dbReference type="Proteomes" id="UP001156870">
    <property type="component" value="Unassembled WGS sequence"/>
</dbReference>
<evidence type="ECO:0008006" key="3">
    <source>
        <dbReference type="Google" id="ProtNLM"/>
    </source>
</evidence>
<proteinExistence type="predicted"/>
<dbReference type="Gene3D" id="3.30.420.10">
    <property type="entry name" value="Ribonuclease H-like superfamily/Ribonuclease H"/>
    <property type="match status" value="1"/>
</dbReference>
<dbReference type="AlphaFoldDB" id="A0AA37T434"/>
<keyword evidence="2" id="KW-1185">Reference proteome</keyword>
<accession>A0AA37T434</accession>
<dbReference type="EMBL" id="BSPD01000045">
    <property type="protein sequence ID" value="GLS26400.1"/>
    <property type="molecule type" value="Genomic_DNA"/>
</dbReference>
<organism evidence="1 2">
    <name type="scientific">Marinibactrum halimedae</name>
    <dbReference type="NCBI Taxonomy" id="1444977"/>
    <lineage>
        <taxon>Bacteria</taxon>
        <taxon>Pseudomonadati</taxon>
        <taxon>Pseudomonadota</taxon>
        <taxon>Gammaproteobacteria</taxon>
        <taxon>Cellvibrionales</taxon>
        <taxon>Cellvibrionaceae</taxon>
        <taxon>Marinibactrum</taxon>
    </lineage>
</organism>
<comment type="caution">
    <text evidence="1">The sequence shown here is derived from an EMBL/GenBank/DDBJ whole genome shotgun (WGS) entry which is preliminary data.</text>
</comment>
<dbReference type="InterPro" id="IPR012337">
    <property type="entry name" value="RNaseH-like_sf"/>
</dbReference>
<dbReference type="InterPro" id="IPR036397">
    <property type="entry name" value="RNaseH_sf"/>
</dbReference>
<dbReference type="GO" id="GO:0003676">
    <property type="term" value="F:nucleic acid binding"/>
    <property type="evidence" value="ECO:0007669"/>
    <property type="project" value="InterPro"/>
</dbReference>
<sequence length="171" mass="19377">MIEHGKMHLNNHDIDIIDIEASGLHFDSYPIEIAVLVNQKHHVWLIKPEPFWTHWCNNAEALHGISRGKLKEEGVPASIVVDELTDVLSDASGVIYSDADRWDEDWLSTLFFACGRQPPTKVLSIFDLMSDDQKCMFDTIKSDLSSNGAYQHHRALDDVKMINEAFLKSTA</sequence>